<feature type="transmembrane region" description="Helical" evidence="8">
    <location>
        <begin position="123"/>
        <end position="147"/>
    </location>
</feature>
<evidence type="ECO:0000313" key="10">
    <source>
        <dbReference type="Proteomes" id="UP001277761"/>
    </source>
</evidence>
<proteinExistence type="predicted"/>
<feature type="transmembrane region" description="Helical" evidence="8">
    <location>
        <begin position="312"/>
        <end position="333"/>
    </location>
</feature>
<keyword evidence="7 8" id="KW-0472">Membrane</keyword>
<keyword evidence="4" id="KW-0808">Transferase</keyword>
<evidence type="ECO:0008006" key="11">
    <source>
        <dbReference type="Google" id="ProtNLM"/>
    </source>
</evidence>
<evidence type="ECO:0000256" key="7">
    <source>
        <dbReference type="ARBA" id="ARBA00023136"/>
    </source>
</evidence>
<reference evidence="9 10" key="1">
    <citation type="submission" date="2023-11" db="EMBL/GenBank/DDBJ databases">
        <authorList>
            <person name="Xu M."/>
            <person name="Jiang T."/>
        </authorList>
    </citation>
    <scope>NUCLEOTIDE SEQUENCE [LARGE SCALE GENOMIC DNA]</scope>
    <source>
        <strain evidence="9 10">SD</strain>
    </source>
</reference>
<evidence type="ECO:0000256" key="6">
    <source>
        <dbReference type="ARBA" id="ARBA00022989"/>
    </source>
</evidence>
<evidence type="ECO:0000256" key="8">
    <source>
        <dbReference type="SAM" id="Phobius"/>
    </source>
</evidence>
<sequence>MPGPDDTRPAEAAGRARAARIVPIAAFLLLCAGLLTLFLAYPTYPNYDSVYGLLWARELWEGHKPVFDAFRAPTQHPATIAFGMLLEPLGRDADRVMLFCSLVSVAVLAAGMYELGRAAFNRWVGLVAGALLVVNWDFLMLAIRGYLDVTYMALVVWAAVLEARRPRRGVPVLVLLALAGLLRPEAWVLCGLYGLWMALGTGLPWRGGLRALVPAALRRVLTRRGIAWLVAGVFPAVVWMVTDYVVTGDPLFSQTHTSGLAEELGRTRGPLEMPFATIAFLKSLDGLPLFVAGLVGLVAAAVIVPTRIVLPVVLLAAGVVTFLAIGVGGFSVIDRYLLVPAVLLLIFAAFVLVGWTLLPDGGLRTWWSRAAILAAVGVVVVGISRVDPGVIDDDLTFRGDARQDLVRVLDAPQVRRALRCGPLWTPNHKLVPDSRWILDAPAEKVLPRSLLASLSADGSGADPSPDRAAARRWVPDAAEGGVPRRGVLIVPTSRQALVRQAVVEELIDDPFDAVPLPGFRRIATSTHYSVYARC</sequence>
<organism evidence="9 10">
    <name type="scientific">Patulibacter brassicae</name>
    <dbReference type="NCBI Taxonomy" id="1705717"/>
    <lineage>
        <taxon>Bacteria</taxon>
        <taxon>Bacillati</taxon>
        <taxon>Actinomycetota</taxon>
        <taxon>Thermoleophilia</taxon>
        <taxon>Solirubrobacterales</taxon>
        <taxon>Patulibacteraceae</taxon>
        <taxon>Patulibacter</taxon>
    </lineage>
</organism>
<evidence type="ECO:0000256" key="2">
    <source>
        <dbReference type="ARBA" id="ARBA00022475"/>
    </source>
</evidence>
<name>A0ABU4VF97_9ACTN</name>
<evidence type="ECO:0000256" key="5">
    <source>
        <dbReference type="ARBA" id="ARBA00022692"/>
    </source>
</evidence>
<dbReference type="RefSeq" id="WP_319952622.1">
    <property type="nucleotide sequence ID" value="NZ_JAXAVX010000001.1"/>
</dbReference>
<dbReference type="InterPro" id="IPR050297">
    <property type="entry name" value="LipidA_mod_glycosyltrf_83"/>
</dbReference>
<feature type="transmembrane region" description="Helical" evidence="8">
    <location>
        <begin position="186"/>
        <end position="205"/>
    </location>
</feature>
<gene>
    <name evidence="9" type="ORF">SK069_02620</name>
</gene>
<accession>A0ABU4VF97</accession>
<evidence type="ECO:0000313" key="9">
    <source>
        <dbReference type="EMBL" id="MDX8150474.1"/>
    </source>
</evidence>
<dbReference type="PANTHER" id="PTHR33908:SF11">
    <property type="entry name" value="MEMBRANE PROTEIN"/>
    <property type="match status" value="1"/>
</dbReference>
<feature type="transmembrane region" description="Helical" evidence="8">
    <location>
        <begin position="21"/>
        <end position="41"/>
    </location>
</feature>
<keyword evidence="5 8" id="KW-0812">Transmembrane</keyword>
<feature type="transmembrane region" description="Helical" evidence="8">
    <location>
        <begin position="370"/>
        <end position="386"/>
    </location>
</feature>
<feature type="transmembrane region" description="Helical" evidence="8">
    <location>
        <begin position="226"/>
        <end position="246"/>
    </location>
</feature>
<keyword evidence="10" id="KW-1185">Reference proteome</keyword>
<keyword evidence="2" id="KW-1003">Cell membrane</keyword>
<feature type="transmembrane region" description="Helical" evidence="8">
    <location>
        <begin position="96"/>
        <end position="116"/>
    </location>
</feature>
<feature type="transmembrane region" description="Helical" evidence="8">
    <location>
        <begin position="287"/>
        <end position="305"/>
    </location>
</feature>
<keyword evidence="3" id="KW-0328">Glycosyltransferase</keyword>
<comment type="caution">
    <text evidence="9">The sequence shown here is derived from an EMBL/GenBank/DDBJ whole genome shotgun (WGS) entry which is preliminary data.</text>
</comment>
<evidence type="ECO:0000256" key="4">
    <source>
        <dbReference type="ARBA" id="ARBA00022679"/>
    </source>
</evidence>
<feature type="transmembrane region" description="Helical" evidence="8">
    <location>
        <begin position="339"/>
        <end position="358"/>
    </location>
</feature>
<dbReference type="PANTHER" id="PTHR33908">
    <property type="entry name" value="MANNOSYLTRANSFERASE YKCB-RELATED"/>
    <property type="match status" value="1"/>
</dbReference>
<keyword evidence="6 8" id="KW-1133">Transmembrane helix</keyword>
<evidence type="ECO:0000256" key="1">
    <source>
        <dbReference type="ARBA" id="ARBA00004651"/>
    </source>
</evidence>
<dbReference type="EMBL" id="JAXAVX010000001">
    <property type="protein sequence ID" value="MDX8150474.1"/>
    <property type="molecule type" value="Genomic_DNA"/>
</dbReference>
<dbReference type="Proteomes" id="UP001277761">
    <property type="component" value="Unassembled WGS sequence"/>
</dbReference>
<comment type="subcellular location">
    <subcellularLocation>
        <location evidence="1">Cell membrane</location>
        <topology evidence="1">Multi-pass membrane protein</topology>
    </subcellularLocation>
</comment>
<protein>
    <recommendedName>
        <fullName evidence="11">Glycosyltransferase RgtA/B/C/D-like domain-containing protein</fullName>
    </recommendedName>
</protein>
<evidence type="ECO:0000256" key="3">
    <source>
        <dbReference type="ARBA" id="ARBA00022676"/>
    </source>
</evidence>